<evidence type="ECO:0000256" key="3">
    <source>
        <dbReference type="ARBA" id="ARBA00022833"/>
    </source>
</evidence>
<dbReference type="EMBL" id="JAMZMK010006388">
    <property type="protein sequence ID" value="KAI7749320.1"/>
    <property type="molecule type" value="Genomic_DNA"/>
</dbReference>
<reference evidence="7" key="1">
    <citation type="submission" date="2022-06" db="EMBL/GenBank/DDBJ databases">
        <title>Uncovering the hologenomic basis of an extraordinary plant invasion.</title>
        <authorList>
            <person name="Bieker V.C."/>
            <person name="Martin M.D."/>
            <person name="Gilbert T."/>
            <person name="Hodgins K."/>
            <person name="Battlay P."/>
            <person name="Petersen B."/>
            <person name="Wilson J."/>
        </authorList>
    </citation>
    <scope>NUCLEOTIDE SEQUENCE</scope>
    <source>
        <strain evidence="7">AA19_3_7</strain>
        <tissue evidence="7">Leaf</tissue>
    </source>
</reference>
<dbReference type="Gene3D" id="3.30.40.10">
    <property type="entry name" value="Zinc/RING finger domain, C3HC4 (zinc finger)"/>
    <property type="match status" value="1"/>
</dbReference>
<evidence type="ECO:0000256" key="4">
    <source>
        <dbReference type="PROSITE-ProRule" id="PRU00175"/>
    </source>
</evidence>
<dbReference type="GO" id="GO:0008270">
    <property type="term" value="F:zinc ion binding"/>
    <property type="evidence" value="ECO:0007669"/>
    <property type="project" value="UniProtKB-KW"/>
</dbReference>
<evidence type="ECO:0000313" key="7">
    <source>
        <dbReference type="EMBL" id="KAI7749320.1"/>
    </source>
</evidence>
<keyword evidence="5" id="KW-0175">Coiled coil</keyword>
<organism evidence="7 8">
    <name type="scientific">Ambrosia artemisiifolia</name>
    <name type="common">Common ragweed</name>
    <dbReference type="NCBI Taxonomy" id="4212"/>
    <lineage>
        <taxon>Eukaryota</taxon>
        <taxon>Viridiplantae</taxon>
        <taxon>Streptophyta</taxon>
        <taxon>Embryophyta</taxon>
        <taxon>Tracheophyta</taxon>
        <taxon>Spermatophyta</taxon>
        <taxon>Magnoliopsida</taxon>
        <taxon>eudicotyledons</taxon>
        <taxon>Gunneridae</taxon>
        <taxon>Pentapetalae</taxon>
        <taxon>asterids</taxon>
        <taxon>campanulids</taxon>
        <taxon>Asterales</taxon>
        <taxon>Asteraceae</taxon>
        <taxon>Asteroideae</taxon>
        <taxon>Heliantheae alliance</taxon>
        <taxon>Heliantheae</taxon>
        <taxon>Ambrosia</taxon>
    </lineage>
</organism>
<evidence type="ECO:0000256" key="5">
    <source>
        <dbReference type="SAM" id="Coils"/>
    </source>
</evidence>
<dbReference type="Pfam" id="PF13920">
    <property type="entry name" value="zf-C3HC4_3"/>
    <property type="match status" value="1"/>
</dbReference>
<accession>A0AAD5GNI4</accession>
<dbReference type="InterPro" id="IPR001841">
    <property type="entry name" value="Znf_RING"/>
</dbReference>
<evidence type="ECO:0000259" key="6">
    <source>
        <dbReference type="PROSITE" id="PS50089"/>
    </source>
</evidence>
<sequence>MAPRKNNKNKMIHECESSAAAKKRMRMDIMNGTNGVPFTSRFTQFPSIHMLQTQRKPIGTDLRLAPPSPVRLRPQDQLDAADDGLISTLIPQQNFIINYHMNQMVQSVEELWRRNLAEELKKRKEMERMLKDKEEQVERFRQMYHFYEERAFVLENMRVTGEGSSGRGVGTGEEEVQSCYVGGERMEIKCRNCLNRAASMLWLPCRHLSVCMMCERRVKNCPICSVKKTQSFHINMP</sequence>
<evidence type="ECO:0000256" key="2">
    <source>
        <dbReference type="ARBA" id="ARBA00022771"/>
    </source>
</evidence>
<name>A0AAD5GNI4_AMBAR</name>
<dbReference type="GO" id="GO:0004842">
    <property type="term" value="F:ubiquitin-protein transferase activity"/>
    <property type="evidence" value="ECO:0007669"/>
    <property type="project" value="TreeGrafter"/>
</dbReference>
<keyword evidence="3" id="KW-0862">Zinc</keyword>
<dbReference type="PROSITE" id="PS50089">
    <property type="entry name" value="ZF_RING_2"/>
    <property type="match status" value="1"/>
</dbReference>
<dbReference type="PANTHER" id="PTHR42647:SF5">
    <property type="entry name" value="SBP (S-RIBONUCLEASE BINDING PROTEIN) FAMILY PROTEIN"/>
    <property type="match status" value="1"/>
</dbReference>
<comment type="caution">
    <text evidence="7">The sequence shown here is derived from an EMBL/GenBank/DDBJ whole genome shotgun (WGS) entry which is preliminary data.</text>
</comment>
<keyword evidence="8" id="KW-1185">Reference proteome</keyword>
<keyword evidence="2 4" id="KW-0863">Zinc-finger</keyword>
<evidence type="ECO:0000256" key="1">
    <source>
        <dbReference type="ARBA" id="ARBA00022723"/>
    </source>
</evidence>
<keyword evidence="1" id="KW-0479">Metal-binding</keyword>
<evidence type="ECO:0000313" key="8">
    <source>
        <dbReference type="Proteomes" id="UP001206925"/>
    </source>
</evidence>
<protein>
    <recommendedName>
        <fullName evidence="6">RING-type domain-containing protein</fullName>
    </recommendedName>
</protein>
<gene>
    <name evidence="7" type="ORF">M8C21_023655</name>
</gene>
<feature type="coiled-coil region" evidence="5">
    <location>
        <begin position="116"/>
        <end position="150"/>
    </location>
</feature>
<dbReference type="PANTHER" id="PTHR42647">
    <property type="entry name" value="SBP (S-RIBONUCLEASE BINDING PROTEIN) FAMILY PROTEIN"/>
    <property type="match status" value="1"/>
</dbReference>
<proteinExistence type="predicted"/>
<feature type="domain" description="RING-type" evidence="6">
    <location>
        <begin position="190"/>
        <end position="225"/>
    </location>
</feature>
<dbReference type="Proteomes" id="UP001206925">
    <property type="component" value="Unassembled WGS sequence"/>
</dbReference>
<dbReference type="AlphaFoldDB" id="A0AAD5GNI4"/>
<dbReference type="InterPro" id="IPR013083">
    <property type="entry name" value="Znf_RING/FYVE/PHD"/>
</dbReference>